<dbReference type="GO" id="GO:0005524">
    <property type="term" value="F:ATP binding"/>
    <property type="evidence" value="ECO:0007669"/>
    <property type="project" value="UniProtKB-UniRule"/>
</dbReference>
<accession>A0A915K1L4</accession>
<feature type="domain" description="Protein kinase" evidence="2">
    <location>
        <begin position="147"/>
        <end position="339"/>
    </location>
</feature>
<dbReference type="PROSITE" id="PS50011">
    <property type="entry name" value="PROTEIN_KINASE_DOM"/>
    <property type="match status" value="1"/>
</dbReference>
<dbReference type="InterPro" id="IPR017441">
    <property type="entry name" value="Protein_kinase_ATP_BS"/>
</dbReference>
<dbReference type="SUPFAM" id="SSF56112">
    <property type="entry name" value="Protein kinase-like (PK-like)"/>
    <property type="match status" value="1"/>
</dbReference>
<dbReference type="InterPro" id="IPR051585">
    <property type="entry name" value="STE20_Ser/Thr_Kinases"/>
</dbReference>
<evidence type="ECO:0000256" key="1">
    <source>
        <dbReference type="PROSITE-ProRule" id="PRU10141"/>
    </source>
</evidence>
<dbReference type="WBParaSite" id="nRc.2.0.1.t32209-RA">
    <property type="protein sequence ID" value="nRc.2.0.1.t32209-RA"/>
    <property type="gene ID" value="nRc.2.0.1.g32209"/>
</dbReference>
<evidence type="ECO:0000259" key="2">
    <source>
        <dbReference type="PROSITE" id="PS50011"/>
    </source>
</evidence>
<organism evidence="3 4">
    <name type="scientific">Romanomermis culicivorax</name>
    <name type="common">Nematode worm</name>
    <dbReference type="NCBI Taxonomy" id="13658"/>
    <lineage>
        <taxon>Eukaryota</taxon>
        <taxon>Metazoa</taxon>
        <taxon>Ecdysozoa</taxon>
        <taxon>Nematoda</taxon>
        <taxon>Enoplea</taxon>
        <taxon>Dorylaimia</taxon>
        <taxon>Mermithida</taxon>
        <taxon>Mermithoidea</taxon>
        <taxon>Mermithidae</taxon>
        <taxon>Romanomermis</taxon>
    </lineage>
</organism>
<evidence type="ECO:0000313" key="3">
    <source>
        <dbReference type="Proteomes" id="UP000887565"/>
    </source>
</evidence>
<keyword evidence="1" id="KW-0547">Nucleotide-binding</keyword>
<proteinExistence type="predicted"/>
<dbReference type="PANTHER" id="PTHR46538">
    <property type="entry name" value="PROTEIN KINASE DOMAIN-CONTAINING PROTEIN"/>
    <property type="match status" value="1"/>
</dbReference>
<dbReference type="PANTHER" id="PTHR46538:SF3">
    <property type="entry name" value="PROTEIN KINASE DOMAIN-CONTAINING PROTEIN"/>
    <property type="match status" value="1"/>
</dbReference>
<keyword evidence="3" id="KW-1185">Reference proteome</keyword>
<dbReference type="InterPro" id="IPR011009">
    <property type="entry name" value="Kinase-like_dom_sf"/>
</dbReference>
<dbReference type="Proteomes" id="UP000887565">
    <property type="component" value="Unplaced"/>
</dbReference>
<feature type="binding site" evidence="1">
    <location>
        <position position="177"/>
    </location>
    <ligand>
        <name>ATP</name>
        <dbReference type="ChEBI" id="CHEBI:30616"/>
    </ligand>
</feature>
<sequence length="339" mass="38899">MNIIKIICKLPELSTFRLLGDKVFRDFWDPAPKAKIATILQIKKRDVPLIETVGVPREKLKELKGVDMLAAAPDSIKFQSTDFQTPIWLSNHEHGSEISQYSALVRTRLTDRVCRGFNADDDNSDLLLRKQIIAKYIRYNRDPFLNWDIIGDLGDGAFGKVRKVKHKTEPSKYAAAKAIELGEQERLEDFLTEIEILSECQHKNVVGLYEAYFRDNSLLLFLEYCEAGALDSIMIELEKPLNEPQIRYVCHELCDALKIKSTFCPPADADRSANPGSADDRCSGHRSTALNNFTKYFGKVKSKISIICEKRLYCLKKSYYNAFCYHEVEKPLFGRRIDW</sequence>
<dbReference type="AlphaFoldDB" id="A0A915K1L4"/>
<dbReference type="Gene3D" id="1.10.510.10">
    <property type="entry name" value="Transferase(Phosphotransferase) domain 1"/>
    <property type="match status" value="1"/>
</dbReference>
<dbReference type="InterPro" id="IPR000719">
    <property type="entry name" value="Prot_kinase_dom"/>
</dbReference>
<reference evidence="4" key="1">
    <citation type="submission" date="2022-11" db="UniProtKB">
        <authorList>
            <consortium name="WormBaseParasite"/>
        </authorList>
    </citation>
    <scope>IDENTIFICATION</scope>
</reference>
<dbReference type="PROSITE" id="PS00107">
    <property type="entry name" value="PROTEIN_KINASE_ATP"/>
    <property type="match status" value="1"/>
</dbReference>
<dbReference type="Pfam" id="PF00069">
    <property type="entry name" value="Pkinase"/>
    <property type="match status" value="1"/>
</dbReference>
<evidence type="ECO:0000313" key="4">
    <source>
        <dbReference type="WBParaSite" id="nRc.2.0.1.t32209-RA"/>
    </source>
</evidence>
<keyword evidence="1" id="KW-0067">ATP-binding</keyword>
<protein>
    <submittedName>
        <fullName evidence="4">Protein kinase domain-containing protein</fullName>
    </submittedName>
</protein>
<dbReference type="GO" id="GO:0004672">
    <property type="term" value="F:protein kinase activity"/>
    <property type="evidence" value="ECO:0007669"/>
    <property type="project" value="InterPro"/>
</dbReference>
<name>A0A915K1L4_ROMCU</name>